<organism evidence="8 9">
    <name type="scientific">Phenylobacterium terrae</name>
    <dbReference type="NCBI Taxonomy" id="2665495"/>
    <lineage>
        <taxon>Bacteria</taxon>
        <taxon>Pseudomonadati</taxon>
        <taxon>Pseudomonadota</taxon>
        <taxon>Alphaproteobacteria</taxon>
        <taxon>Caulobacterales</taxon>
        <taxon>Caulobacteraceae</taxon>
        <taxon>Phenylobacterium</taxon>
    </lineage>
</organism>
<keyword evidence="6 7" id="KW-0472">Membrane</keyword>
<keyword evidence="4 7" id="KW-0812">Transmembrane</keyword>
<evidence type="ECO:0000256" key="5">
    <source>
        <dbReference type="ARBA" id="ARBA00022989"/>
    </source>
</evidence>
<dbReference type="PANTHER" id="PTHR33452:SF4">
    <property type="entry name" value="BLL4328 PROTEIN"/>
    <property type="match status" value="1"/>
</dbReference>
<comment type="subcellular location">
    <subcellularLocation>
        <location evidence="1">Cell membrane</location>
        <topology evidence="1">Multi-pass membrane protein</topology>
    </subcellularLocation>
</comment>
<evidence type="ECO:0000256" key="7">
    <source>
        <dbReference type="SAM" id="Phobius"/>
    </source>
</evidence>
<reference evidence="9" key="1">
    <citation type="journal article" date="2019" name="Int. J. Syst. Evol. Microbiol.">
        <title>The Global Catalogue of Microorganisms (GCM) 10K type strain sequencing project: providing services to taxonomists for standard genome sequencing and annotation.</title>
        <authorList>
            <consortium name="The Broad Institute Genomics Platform"/>
            <consortium name="The Broad Institute Genome Sequencing Center for Infectious Disease"/>
            <person name="Wu L."/>
            <person name="Ma J."/>
        </authorList>
    </citation>
    <scope>NUCLEOTIDE SEQUENCE [LARGE SCALE GENOMIC DNA]</scope>
    <source>
        <strain evidence="9">DFY28</strain>
    </source>
</reference>
<proteinExistence type="inferred from homology"/>
<comment type="similarity">
    <text evidence="2">Belongs to the DoxX family.</text>
</comment>
<evidence type="ECO:0000256" key="2">
    <source>
        <dbReference type="ARBA" id="ARBA00006679"/>
    </source>
</evidence>
<dbReference type="Proteomes" id="UP001597237">
    <property type="component" value="Unassembled WGS sequence"/>
</dbReference>
<evidence type="ECO:0000256" key="1">
    <source>
        <dbReference type="ARBA" id="ARBA00004651"/>
    </source>
</evidence>
<feature type="transmembrane region" description="Helical" evidence="7">
    <location>
        <begin position="47"/>
        <end position="67"/>
    </location>
</feature>
<protein>
    <submittedName>
        <fullName evidence="8">DoxX family protein</fullName>
    </submittedName>
</protein>
<gene>
    <name evidence="8" type="ORF">ACFSC0_16300</name>
</gene>
<evidence type="ECO:0000313" key="9">
    <source>
        <dbReference type="Proteomes" id="UP001597237"/>
    </source>
</evidence>
<dbReference type="PANTHER" id="PTHR33452">
    <property type="entry name" value="OXIDOREDUCTASE CATD-RELATED"/>
    <property type="match status" value="1"/>
</dbReference>
<sequence>MGGLSAYAPWMLGVLRIVTGLIFLEHGSSKLLGFPPPGEGQPVNPPLMSLMGIGGLLELVGGALIVLGLFTRPVAFILAGEMAVAYWMFHAPQGPYPLSNGGDAAILYCFVFLYLVFAGPGRPALDDMMGRRRR</sequence>
<accession>A0ABW4N4I1</accession>
<feature type="transmembrane region" description="Helical" evidence="7">
    <location>
        <begin position="74"/>
        <end position="93"/>
    </location>
</feature>
<evidence type="ECO:0000256" key="6">
    <source>
        <dbReference type="ARBA" id="ARBA00023136"/>
    </source>
</evidence>
<name>A0ABW4N4I1_9CAUL</name>
<feature type="transmembrane region" description="Helical" evidence="7">
    <location>
        <begin position="105"/>
        <end position="125"/>
    </location>
</feature>
<dbReference type="InterPro" id="IPR032808">
    <property type="entry name" value="DoxX"/>
</dbReference>
<evidence type="ECO:0000313" key="8">
    <source>
        <dbReference type="EMBL" id="MFD1784965.1"/>
    </source>
</evidence>
<dbReference type="RefSeq" id="WP_377281927.1">
    <property type="nucleotide sequence ID" value="NZ_JBHRSI010000005.1"/>
</dbReference>
<evidence type="ECO:0000256" key="4">
    <source>
        <dbReference type="ARBA" id="ARBA00022692"/>
    </source>
</evidence>
<feature type="transmembrane region" description="Helical" evidence="7">
    <location>
        <begin position="7"/>
        <end position="27"/>
    </location>
</feature>
<keyword evidence="9" id="KW-1185">Reference proteome</keyword>
<keyword evidence="5 7" id="KW-1133">Transmembrane helix</keyword>
<keyword evidence="3" id="KW-1003">Cell membrane</keyword>
<evidence type="ECO:0000256" key="3">
    <source>
        <dbReference type="ARBA" id="ARBA00022475"/>
    </source>
</evidence>
<dbReference type="EMBL" id="JBHUEY010000006">
    <property type="protein sequence ID" value="MFD1784965.1"/>
    <property type="molecule type" value="Genomic_DNA"/>
</dbReference>
<comment type="caution">
    <text evidence="8">The sequence shown here is derived from an EMBL/GenBank/DDBJ whole genome shotgun (WGS) entry which is preliminary data.</text>
</comment>
<dbReference type="InterPro" id="IPR051907">
    <property type="entry name" value="DoxX-like_oxidoreductase"/>
</dbReference>
<dbReference type="Pfam" id="PF07681">
    <property type="entry name" value="DoxX"/>
    <property type="match status" value="1"/>
</dbReference>